<dbReference type="AlphaFoldDB" id="A0A368MYM6"/>
<evidence type="ECO:0000313" key="1">
    <source>
        <dbReference type="EMBL" id="RCU42099.1"/>
    </source>
</evidence>
<accession>A0A368MYM6</accession>
<dbReference type="OrthoDB" id="9849405at2"/>
<sequence length="222" mass="26175">MNFKEQLFYRLWKEKDKTTFEHWIYNSNAIDFEECVGEKSYLEIISENFSGLTIRQLKQLVFDNLSPRLKEEFKTYIRTNQKAIKATCIKTVGIDYNGKSERNWELKVGNEYYILGISVDLKKSANQIGFQIFDPSYSETTPYFIPAELFEINGKIVPPNYSITVKDNTLQLDPMEFVDKTYAAVEYSFWEDYFDDHEKAVKIFKATIERLDIELDAEEYGE</sequence>
<gene>
    <name evidence="1" type="ORF">DQ356_11050</name>
</gene>
<evidence type="ECO:0000313" key="2">
    <source>
        <dbReference type="Proteomes" id="UP000252172"/>
    </source>
</evidence>
<protein>
    <submittedName>
        <fullName evidence="1">Uncharacterized protein</fullName>
    </submittedName>
</protein>
<name>A0A368MYM6_9FLAO</name>
<keyword evidence="2" id="KW-1185">Reference proteome</keyword>
<proteinExistence type="predicted"/>
<comment type="caution">
    <text evidence="1">The sequence shown here is derived from an EMBL/GenBank/DDBJ whole genome shotgun (WGS) entry which is preliminary data.</text>
</comment>
<dbReference type="Proteomes" id="UP000252172">
    <property type="component" value="Unassembled WGS sequence"/>
</dbReference>
<organism evidence="1 2">
    <name type="scientific">Chryseobacterium lacus</name>
    <dbReference type="NCBI Taxonomy" id="2058346"/>
    <lineage>
        <taxon>Bacteria</taxon>
        <taxon>Pseudomonadati</taxon>
        <taxon>Bacteroidota</taxon>
        <taxon>Flavobacteriia</taxon>
        <taxon>Flavobacteriales</taxon>
        <taxon>Weeksellaceae</taxon>
        <taxon>Chryseobacterium group</taxon>
        <taxon>Chryseobacterium</taxon>
    </lineage>
</organism>
<dbReference type="RefSeq" id="WP_114304557.1">
    <property type="nucleotide sequence ID" value="NZ_QPIE01000014.1"/>
</dbReference>
<reference evidence="1 2" key="1">
    <citation type="submission" date="2018-07" db="EMBL/GenBank/DDBJ databases">
        <title>Chryseobacterium lacus sp. nov., isolated from lake water.</title>
        <authorList>
            <person name="Li C.-M."/>
        </authorList>
    </citation>
    <scope>NUCLEOTIDE SEQUENCE [LARGE SCALE GENOMIC DNA]</scope>
    <source>
        <strain evidence="1 2">YLOS41</strain>
    </source>
</reference>
<dbReference type="EMBL" id="QPIE01000014">
    <property type="protein sequence ID" value="RCU42099.1"/>
    <property type="molecule type" value="Genomic_DNA"/>
</dbReference>